<feature type="transmembrane region" description="Helical" evidence="2">
    <location>
        <begin position="265"/>
        <end position="288"/>
    </location>
</feature>
<name>A0AAN9YSB1_9PEZI</name>
<evidence type="ECO:0000256" key="2">
    <source>
        <dbReference type="SAM" id="Phobius"/>
    </source>
</evidence>
<comment type="caution">
    <text evidence="4">The sequence shown here is derived from an EMBL/GenBank/DDBJ whole genome shotgun (WGS) entry which is preliminary data.</text>
</comment>
<evidence type="ECO:0000313" key="4">
    <source>
        <dbReference type="EMBL" id="KAK7752344.1"/>
    </source>
</evidence>
<dbReference type="EMBL" id="JAKJXP020000039">
    <property type="protein sequence ID" value="KAK7752344.1"/>
    <property type="molecule type" value="Genomic_DNA"/>
</dbReference>
<evidence type="ECO:0000313" key="5">
    <source>
        <dbReference type="Proteomes" id="UP001320420"/>
    </source>
</evidence>
<keyword evidence="2" id="KW-0472">Membrane</keyword>
<feature type="chain" id="PRO_5043022704" evidence="3">
    <location>
        <begin position="20"/>
        <end position="475"/>
    </location>
</feature>
<feature type="region of interest" description="Disordered" evidence="1">
    <location>
        <begin position="192"/>
        <end position="260"/>
    </location>
</feature>
<feature type="compositionally biased region" description="Low complexity" evidence="1">
    <location>
        <begin position="403"/>
        <end position="445"/>
    </location>
</feature>
<dbReference type="AlphaFoldDB" id="A0AAN9YSB1"/>
<feature type="region of interest" description="Disordered" evidence="1">
    <location>
        <begin position="296"/>
        <end position="475"/>
    </location>
</feature>
<feature type="compositionally biased region" description="Low complexity" evidence="1">
    <location>
        <begin position="298"/>
        <end position="334"/>
    </location>
</feature>
<protein>
    <submittedName>
        <fullName evidence="4">Uncharacterized protein</fullName>
    </submittedName>
</protein>
<feature type="compositionally biased region" description="Low complexity" evidence="1">
    <location>
        <begin position="192"/>
        <end position="216"/>
    </location>
</feature>
<sequence>MVSRLLIAASFGIAVQAMALDARLPKPTDNTIPSPTRDFPSHITVPPNAFELAKRQDVQTVLVGPDNTCGYIDGRPGAAYSCNAFTATCAFVTTSGIGAVACCDNLDCGMRFDCLDYDAIMTSSQCDYGCLQDTFTVKCLNTAYPYCGTVSFFDGVVDYYCDSLSNSVIQSAETTYDGETDGRTFTPVEVTLDTDTATGSDADASTATTRTRARTTNTDDEDSASAGPTDTSAATGSDDSDADSSSSGIPAPAGASGGSSTNTGAIVGGVVGGVGGIALIALLAFFLIRRSKKNKNLQQQQQQQQPSQQPGGYPPMQQQQAPGPQGQGPAPGHQSVYNPAYPPQQQQPYGMQQPQGALPPGYYQDQSKPGGFVTMAPAPAMVPDRNDSTSPVSQMGDNRASLQQQPSSPTSTVHSNFPPSQYGNQPQPQPQQQQQQQSYSSGVPPTVHEAGSNVVGHNNWNDNHHGQFHELPTRE</sequence>
<keyword evidence="5" id="KW-1185">Reference proteome</keyword>
<proteinExistence type="predicted"/>
<keyword evidence="2" id="KW-0812">Transmembrane</keyword>
<keyword evidence="2" id="KW-1133">Transmembrane helix</keyword>
<evidence type="ECO:0000256" key="1">
    <source>
        <dbReference type="SAM" id="MobiDB-lite"/>
    </source>
</evidence>
<feature type="compositionally biased region" description="Polar residues" evidence="1">
    <location>
        <begin position="388"/>
        <end position="402"/>
    </location>
</feature>
<feature type="compositionally biased region" description="Low complexity" evidence="1">
    <location>
        <begin position="228"/>
        <end position="260"/>
    </location>
</feature>
<accession>A0AAN9YSB1</accession>
<keyword evidence="3" id="KW-0732">Signal</keyword>
<reference evidence="4 5" key="1">
    <citation type="submission" date="2024-02" db="EMBL/GenBank/DDBJ databases">
        <title>De novo assembly and annotation of 12 fungi associated with fruit tree decline syndrome in Ontario, Canada.</title>
        <authorList>
            <person name="Sulman M."/>
            <person name="Ellouze W."/>
            <person name="Ilyukhin E."/>
        </authorList>
    </citation>
    <scope>NUCLEOTIDE SEQUENCE [LARGE SCALE GENOMIC DNA]</scope>
    <source>
        <strain evidence="4 5">M11/M66-122</strain>
    </source>
</reference>
<dbReference type="Proteomes" id="UP001320420">
    <property type="component" value="Unassembled WGS sequence"/>
</dbReference>
<feature type="signal peptide" evidence="3">
    <location>
        <begin position="1"/>
        <end position="19"/>
    </location>
</feature>
<feature type="compositionally biased region" description="Low complexity" evidence="1">
    <location>
        <begin position="343"/>
        <end position="356"/>
    </location>
</feature>
<feature type="compositionally biased region" description="Basic and acidic residues" evidence="1">
    <location>
        <begin position="462"/>
        <end position="475"/>
    </location>
</feature>
<evidence type="ECO:0000256" key="3">
    <source>
        <dbReference type="SAM" id="SignalP"/>
    </source>
</evidence>
<gene>
    <name evidence="4" type="ORF">SLS62_005680</name>
</gene>
<organism evidence="4 5">
    <name type="scientific">Diatrype stigma</name>
    <dbReference type="NCBI Taxonomy" id="117547"/>
    <lineage>
        <taxon>Eukaryota</taxon>
        <taxon>Fungi</taxon>
        <taxon>Dikarya</taxon>
        <taxon>Ascomycota</taxon>
        <taxon>Pezizomycotina</taxon>
        <taxon>Sordariomycetes</taxon>
        <taxon>Xylariomycetidae</taxon>
        <taxon>Xylariales</taxon>
        <taxon>Diatrypaceae</taxon>
        <taxon>Diatrype</taxon>
    </lineage>
</organism>